<feature type="domain" description="RING-type" evidence="17">
    <location>
        <begin position="856"/>
        <end position="899"/>
    </location>
</feature>
<dbReference type="GO" id="GO:0061630">
    <property type="term" value="F:ubiquitin protein ligase activity"/>
    <property type="evidence" value="ECO:0007669"/>
    <property type="project" value="UniProtKB-EC"/>
</dbReference>
<evidence type="ECO:0000256" key="4">
    <source>
        <dbReference type="ARBA" id="ARBA00012483"/>
    </source>
</evidence>
<dbReference type="PROSITE" id="PS50089">
    <property type="entry name" value="ZF_RING_2"/>
    <property type="match status" value="1"/>
</dbReference>
<dbReference type="SMART" id="SM00184">
    <property type="entry name" value="RING"/>
    <property type="match status" value="1"/>
</dbReference>
<evidence type="ECO:0000256" key="7">
    <source>
        <dbReference type="ARBA" id="ARBA00022723"/>
    </source>
</evidence>
<proteinExistence type="predicted"/>
<evidence type="ECO:0000256" key="8">
    <source>
        <dbReference type="ARBA" id="ARBA00022729"/>
    </source>
</evidence>
<keyword evidence="7" id="KW-0479">Metal-binding</keyword>
<dbReference type="Proteomes" id="UP001295423">
    <property type="component" value="Unassembled WGS sequence"/>
</dbReference>
<dbReference type="PANTHER" id="PTHR22763:SF162">
    <property type="entry name" value="TRANSMEMBRANE E3 UBIQUITIN-PROTEIN LIGASE 1"/>
    <property type="match status" value="1"/>
</dbReference>
<feature type="compositionally biased region" description="Polar residues" evidence="15">
    <location>
        <begin position="833"/>
        <end position="842"/>
    </location>
</feature>
<dbReference type="EMBL" id="CAKOGP040002070">
    <property type="protein sequence ID" value="CAJ1960801.1"/>
    <property type="molecule type" value="Genomic_DNA"/>
</dbReference>
<evidence type="ECO:0000256" key="12">
    <source>
        <dbReference type="ARBA" id="ARBA00022989"/>
    </source>
</evidence>
<feature type="region of interest" description="Disordered" evidence="15">
    <location>
        <begin position="805"/>
        <end position="843"/>
    </location>
</feature>
<keyword evidence="10" id="KW-0833">Ubl conjugation pathway</keyword>
<dbReference type="GO" id="GO:0008270">
    <property type="term" value="F:zinc ion binding"/>
    <property type="evidence" value="ECO:0007669"/>
    <property type="project" value="UniProtKB-KW"/>
</dbReference>
<keyword evidence="8" id="KW-0732">Signal</keyword>
<feature type="compositionally biased region" description="Polar residues" evidence="15">
    <location>
        <begin position="812"/>
        <end position="821"/>
    </location>
</feature>
<evidence type="ECO:0000313" key="19">
    <source>
        <dbReference type="Proteomes" id="UP001295423"/>
    </source>
</evidence>
<evidence type="ECO:0000256" key="9">
    <source>
        <dbReference type="ARBA" id="ARBA00022771"/>
    </source>
</evidence>
<evidence type="ECO:0000256" key="3">
    <source>
        <dbReference type="ARBA" id="ARBA00004906"/>
    </source>
</evidence>
<evidence type="ECO:0000256" key="1">
    <source>
        <dbReference type="ARBA" id="ARBA00000900"/>
    </source>
</evidence>
<keyword evidence="5" id="KW-0808">Transferase</keyword>
<dbReference type="InterPro" id="IPR001841">
    <property type="entry name" value="Znf_RING"/>
</dbReference>
<dbReference type="InterPro" id="IPR011016">
    <property type="entry name" value="Znf_RING-CH"/>
</dbReference>
<dbReference type="SMART" id="SM00744">
    <property type="entry name" value="RINGv"/>
    <property type="match status" value="1"/>
</dbReference>
<comment type="catalytic activity">
    <reaction evidence="1">
        <text>S-ubiquitinyl-[E2 ubiquitin-conjugating enzyme]-L-cysteine + [acceptor protein]-L-lysine = [E2 ubiquitin-conjugating enzyme]-L-cysteine + N(6)-ubiquitinyl-[acceptor protein]-L-lysine.</text>
        <dbReference type="EC" id="2.3.2.27"/>
    </reaction>
</comment>
<keyword evidence="11" id="KW-0862">Zinc</keyword>
<comment type="caution">
    <text evidence="18">The sequence shown here is derived from an EMBL/GenBank/DDBJ whole genome shotgun (WGS) entry which is preliminary data.</text>
</comment>
<dbReference type="AlphaFoldDB" id="A0AAD2G318"/>
<feature type="region of interest" description="Disordered" evidence="15">
    <location>
        <begin position="469"/>
        <end position="489"/>
    </location>
</feature>
<evidence type="ECO:0000256" key="13">
    <source>
        <dbReference type="ARBA" id="ARBA00023136"/>
    </source>
</evidence>
<gene>
    <name evidence="18" type="ORF">CYCCA115_LOCUS18900</name>
</gene>
<dbReference type="Pfam" id="PF13639">
    <property type="entry name" value="zf-RING_2"/>
    <property type="match status" value="1"/>
</dbReference>
<keyword evidence="6 16" id="KW-0812">Transmembrane</keyword>
<evidence type="ECO:0000313" key="18">
    <source>
        <dbReference type="EMBL" id="CAJ1960801.1"/>
    </source>
</evidence>
<dbReference type="InterPro" id="IPR013083">
    <property type="entry name" value="Znf_RING/FYVE/PHD"/>
</dbReference>
<feature type="transmembrane region" description="Helical" evidence="16">
    <location>
        <begin position="598"/>
        <end position="619"/>
    </location>
</feature>
<dbReference type="InterPro" id="IPR021319">
    <property type="entry name" value="DUF2921"/>
</dbReference>
<reference evidence="18" key="1">
    <citation type="submission" date="2023-08" db="EMBL/GenBank/DDBJ databases">
        <authorList>
            <person name="Audoor S."/>
            <person name="Bilcke G."/>
        </authorList>
    </citation>
    <scope>NUCLEOTIDE SEQUENCE</scope>
</reference>
<evidence type="ECO:0000256" key="14">
    <source>
        <dbReference type="PROSITE-ProRule" id="PRU00175"/>
    </source>
</evidence>
<dbReference type="Pfam" id="PF11145">
    <property type="entry name" value="DUF2921"/>
    <property type="match status" value="1"/>
</dbReference>
<evidence type="ECO:0000256" key="15">
    <source>
        <dbReference type="SAM" id="MobiDB-lite"/>
    </source>
</evidence>
<evidence type="ECO:0000256" key="11">
    <source>
        <dbReference type="ARBA" id="ARBA00022833"/>
    </source>
</evidence>
<feature type="region of interest" description="Disordered" evidence="15">
    <location>
        <begin position="159"/>
        <end position="181"/>
    </location>
</feature>
<evidence type="ECO:0000256" key="16">
    <source>
        <dbReference type="SAM" id="Phobius"/>
    </source>
</evidence>
<evidence type="ECO:0000256" key="5">
    <source>
        <dbReference type="ARBA" id="ARBA00022679"/>
    </source>
</evidence>
<evidence type="ECO:0000256" key="2">
    <source>
        <dbReference type="ARBA" id="ARBA00004127"/>
    </source>
</evidence>
<dbReference type="EC" id="2.3.2.27" evidence="4"/>
<evidence type="ECO:0000259" key="17">
    <source>
        <dbReference type="PROSITE" id="PS50089"/>
    </source>
</evidence>
<evidence type="ECO:0000256" key="10">
    <source>
        <dbReference type="ARBA" id="ARBA00022786"/>
    </source>
</evidence>
<name>A0AAD2G318_9STRA</name>
<keyword evidence="9 14" id="KW-0863">Zinc-finger</keyword>
<keyword evidence="19" id="KW-1185">Reference proteome</keyword>
<feature type="compositionally biased region" description="Polar residues" evidence="15">
    <location>
        <begin position="164"/>
        <end position="181"/>
    </location>
</feature>
<organism evidence="18 19">
    <name type="scientific">Cylindrotheca closterium</name>
    <dbReference type="NCBI Taxonomy" id="2856"/>
    <lineage>
        <taxon>Eukaryota</taxon>
        <taxon>Sar</taxon>
        <taxon>Stramenopiles</taxon>
        <taxon>Ochrophyta</taxon>
        <taxon>Bacillariophyta</taxon>
        <taxon>Bacillariophyceae</taxon>
        <taxon>Bacillariophycidae</taxon>
        <taxon>Bacillariales</taxon>
        <taxon>Bacillariaceae</taxon>
        <taxon>Cylindrotheca</taxon>
    </lineage>
</organism>
<dbReference type="InterPro" id="IPR050731">
    <property type="entry name" value="HRD1_E3_ubiq-ligases"/>
</dbReference>
<feature type="region of interest" description="Disordered" evidence="15">
    <location>
        <begin position="1"/>
        <end position="25"/>
    </location>
</feature>
<keyword evidence="12 16" id="KW-1133">Transmembrane helix</keyword>
<evidence type="ECO:0000256" key="6">
    <source>
        <dbReference type="ARBA" id="ARBA00022692"/>
    </source>
</evidence>
<accession>A0AAD2G318</accession>
<dbReference type="GO" id="GO:0043161">
    <property type="term" value="P:proteasome-mediated ubiquitin-dependent protein catabolic process"/>
    <property type="evidence" value="ECO:0007669"/>
    <property type="project" value="TreeGrafter"/>
</dbReference>
<comment type="subcellular location">
    <subcellularLocation>
        <location evidence="2">Endomembrane system</location>
        <topology evidence="2">Multi-pass membrane protein</topology>
    </subcellularLocation>
</comment>
<feature type="transmembrane region" description="Helical" evidence="16">
    <location>
        <begin position="650"/>
        <end position="667"/>
    </location>
</feature>
<protein>
    <recommendedName>
        <fullName evidence="4">RING-type E3 ubiquitin transferase</fullName>
        <ecNumber evidence="4">2.3.2.27</ecNumber>
    </recommendedName>
</protein>
<comment type="pathway">
    <text evidence="3">Protein modification; protein ubiquitination.</text>
</comment>
<dbReference type="PANTHER" id="PTHR22763">
    <property type="entry name" value="RING ZINC FINGER PROTEIN"/>
    <property type="match status" value="1"/>
</dbReference>
<keyword evidence="13 16" id="KW-0472">Membrane</keyword>
<sequence length="905" mass="102408">MIGDRADPSGEGGPNNTQAAWREREQRQRSLRFPLMFLLMMLLMDGEEQNQQRKNFDRKTLRKEMQGMEKAIIKSVYLQRHRQDAVIQSIVREHHRYKYLIERNEGKDVYEQMRNWNESQSENISGSPQDEVRFYPWNCSGSYHGDWTRIESTRNGLRLDESENLQNPGVTKRSLPSSQSKMSHEFERLQSIGVYKLPHGRCLSFHNALAPNKDASNGGYSKEKVLPHGPWRSEESSENPLLALTRESGKVAFHLYSRPVPAMKEISIIDGFAKIYDTATPGYSTGRDIVLRVSGVLIRSLGRISLVSRSSSGISSFYLKGLEKSFLRSQEVQSDNATNTVQAPDRRLETAQLQNSTNIDSLVTFSEEKYPEFSTKELMRQLGDSINVSSSCDKPGLVFPYPFVADDKDHTLRRVPQQAIRPKSRKEQLLENNAGGCDFEFTLDVRDEEWNFKDLLEAVGKEQTTNILMDDSGKEDKSRSARALPGEKKKVKNGRRERHFVTVLNGTIFSPNCNNFSASLNATALRVDIDRPVDSAMNYSFYMMLTCLTQIVLLLRQLLHTQAQGAANKVSLVSIGCQATLDAILCLTHVYLSVIMPFAFTALASVAFFKLLIFCVVELKFMAIVLQARNSNTPGNSAENLRRQITRMHLRFYLSLGLILLFLFYGWGSYKRLCILSLYSFWVPQIFRNVATESKRALRRQYVYGMSLTRLLAPFFVFSTESSFLKELFPGTIADTGLCQLLVVWIGIQAALLEAQDRFGARFMIPAPFLPPKFDYFRPIPGHLLPAGSQTGALSETCNVSNHFADGRPVMSRTNGQSSGSGARHRNRGSRTRVGSGTTSEIAGTPGSRGLLRLDCVICYNDIDVRSRQSYMLAPCNHVFHKECLMRWMEVKMECPVCRTDLPAI</sequence>
<dbReference type="GO" id="GO:0012505">
    <property type="term" value="C:endomembrane system"/>
    <property type="evidence" value="ECO:0007669"/>
    <property type="project" value="UniProtKB-SubCell"/>
</dbReference>
<dbReference type="Gene3D" id="3.30.40.10">
    <property type="entry name" value="Zinc/RING finger domain, C3HC4 (zinc finger)"/>
    <property type="match status" value="1"/>
</dbReference>
<dbReference type="SUPFAM" id="SSF57850">
    <property type="entry name" value="RING/U-box"/>
    <property type="match status" value="1"/>
</dbReference>